<feature type="transmembrane region" description="Helical" evidence="6">
    <location>
        <begin position="12"/>
        <end position="30"/>
    </location>
</feature>
<feature type="transmembrane region" description="Helical" evidence="6">
    <location>
        <begin position="42"/>
        <end position="66"/>
    </location>
</feature>
<evidence type="ECO:0000256" key="5">
    <source>
        <dbReference type="ARBA" id="ARBA00023136"/>
    </source>
</evidence>
<dbReference type="InterPro" id="IPR002293">
    <property type="entry name" value="AA/rel_permease1"/>
</dbReference>
<evidence type="ECO:0000313" key="7">
    <source>
        <dbReference type="EMBL" id="WOT06921.1"/>
    </source>
</evidence>
<evidence type="ECO:0000313" key="8">
    <source>
        <dbReference type="Proteomes" id="UP001529491"/>
    </source>
</evidence>
<dbReference type="Proteomes" id="UP001529491">
    <property type="component" value="Chromosome"/>
</dbReference>
<dbReference type="RefSeq" id="WP_310472884.1">
    <property type="nucleotide sequence ID" value="NZ_CP136522.1"/>
</dbReference>
<dbReference type="EMBL" id="CP136522">
    <property type="protein sequence ID" value="WOT06921.1"/>
    <property type="molecule type" value="Genomic_DNA"/>
</dbReference>
<feature type="transmembrane region" description="Helical" evidence="6">
    <location>
        <begin position="367"/>
        <end position="383"/>
    </location>
</feature>
<keyword evidence="3 6" id="KW-0812">Transmembrane</keyword>
<protein>
    <submittedName>
        <fullName evidence="7">L-methionine/branched-chain amino acid transporter</fullName>
    </submittedName>
</protein>
<keyword evidence="4 6" id="KW-1133">Transmembrane helix</keyword>
<evidence type="ECO:0000256" key="4">
    <source>
        <dbReference type="ARBA" id="ARBA00022989"/>
    </source>
</evidence>
<comment type="subcellular location">
    <subcellularLocation>
        <location evidence="1">Cell membrane</location>
        <topology evidence="1">Multi-pass membrane protein</topology>
    </subcellularLocation>
</comment>
<feature type="transmembrane region" description="Helical" evidence="6">
    <location>
        <begin position="262"/>
        <end position="282"/>
    </location>
</feature>
<evidence type="ECO:0000256" key="6">
    <source>
        <dbReference type="SAM" id="Phobius"/>
    </source>
</evidence>
<dbReference type="PANTHER" id="PTHR42770">
    <property type="entry name" value="AMINO ACID TRANSPORTER-RELATED"/>
    <property type="match status" value="1"/>
</dbReference>
<accession>A0ABZ0K366</accession>
<organism evidence="7 8">
    <name type="scientific">Shewanella youngdeokensis</name>
    <dbReference type="NCBI Taxonomy" id="2999068"/>
    <lineage>
        <taxon>Bacteria</taxon>
        <taxon>Pseudomonadati</taxon>
        <taxon>Pseudomonadota</taxon>
        <taxon>Gammaproteobacteria</taxon>
        <taxon>Alteromonadales</taxon>
        <taxon>Shewanellaceae</taxon>
        <taxon>Shewanella</taxon>
    </lineage>
</organism>
<proteinExistence type="predicted"/>
<dbReference type="NCBIfam" id="NF008245">
    <property type="entry name" value="PRK11021.1"/>
    <property type="match status" value="1"/>
</dbReference>
<feature type="transmembrane region" description="Helical" evidence="6">
    <location>
        <begin position="87"/>
        <end position="111"/>
    </location>
</feature>
<reference evidence="7 8" key="1">
    <citation type="submission" date="2023-10" db="EMBL/GenBank/DDBJ databases">
        <title>Complete genome sequence of Shewanella sp. DAU334.</title>
        <authorList>
            <person name="Lee Y.-S."/>
            <person name="Jeong H.-R."/>
            <person name="Hwang E.-J."/>
            <person name="Choi Y.-L."/>
            <person name="Kim G.-D."/>
        </authorList>
    </citation>
    <scope>NUCLEOTIDE SEQUENCE [LARGE SCALE GENOMIC DNA]</scope>
    <source>
        <strain evidence="7 8">DAU334</strain>
    </source>
</reference>
<dbReference type="PIRSF" id="PIRSF006060">
    <property type="entry name" value="AA_transporter"/>
    <property type="match status" value="1"/>
</dbReference>
<dbReference type="Gene3D" id="1.20.1740.10">
    <property type="entry name" value="Amino acid/polyamine transporter I"/>
    <property type="match status" value="1"/>
</dbReference>
<feature type="transmembrane region" description="Helical" evidence="6">
    <location>
        <begin position="221"/>
        <end position="242"/>
    </location>
</feature>
<keyword evidence="5 6" id="KW-0472">Membrane</keyword>
<evidence type="ECO:0000256" key="1">
    <source>
        <dbReference type="ARBA" id="ARBA00004651"/>
    </source>
</evidence>
<evidence type="ECO:0000256" key="2">
    <source>
        <dbReference type="ARBA" id="ARBA00022475"/>
    </source>
</evidence>
<keyword evidence="2" id="KW-1003">Cell membrane</keyword>
<name>A0ABZ0K366_9GAMM</name>
<gene>
    <name evidence="7" type="primary">yjeH</name>
    <name evidence="7" type="ORF">RGE70_01055</name>
</gene>
<feature type="transmembrane region" description="Helical" evidence="6">
    <location>
        <begin position="150"/>
        <end position="171"/>
    </location>
</feature>
<dbReference type="PANTHER" id="PTHR42770:SF13">
    <property type="entry name" value="L-METHIONINE_BRANCHED-CHAIN AMINO ACID EXPORTER YJEH"/>
    <property type="match status" value="1"/>
</dbReference>
<feature type="transmembrane region" description="Helical" evidence="6">
    <location>
        <begin position="183"/>
        <end position="201"/>
    </location>
</feature>
<evidence type="ECO:0000256" key="3">
    <source>
        <dbReference type="ARBA" id="ARBA00022692"/>
    </source>
</evidence>
<feature type="transmembrane region" description="Helical" evidence="6">
    <location>
        <begin position="117"/>
        <end position="138"/>
    </location>
</feature>
<feature type="transmembrane region" description="Helical" evidence="6">
    <location>
        <begin position="340"/>
        <end position="360"/>
    </location>
</feature>
<sequence length="417" mass="44453">MKQISGTIGRWQGAGLMATTLLGTGVFILPQMTIVTAGQGALIAWLVLTLAIIPVTLVFGRLASVLPHAAGPAYFVEQAFGRTAGRTIGLMFLLVVPIGAPAAILMTFQFVNALVPMSGWTQVGTELLLLAVLLVLNLRGIQVSAKLQFALTLAIVSVVVALFGGVGMSLSELESFTHQDTPNISLIMAAVGIAFWSFLGVEAMTHLANDFRRPKQDMIPAMMIGTVLVGLVYLACTLLLLVVPSDTPVAMVGAFDHLLGGYGAQVIGILGIVSGLATVNVYTASVSRLMWSFSCDGVLPRYFSQLNPHQSPARASFAVLLAMALVIILTHATGQELEDLIVWSNGVFVIIYLAAMLAAAKLLSKRYLPLVILSSGFCIAIGIALGWNMVFAILLMVVLFPVLWWQKVHLNRKPITA</sequence>
<dbReference type="Pfam" id="PF13520">
    <property type="entry name" value="AA_permease_2"/>
    <property type="match status" value="1"/>
</dbReference>
<keyword evidence="8" id="KW-1185">Reference proteome</keyword>
<feature type="transmembrane region" description="Helical" evidence="6">
    <location>
        <begin position="315"/>
        <end position="334"/>
    </location>
</feature>
<dbReference type="InterPro" id="IPR050367">
    <property type="entry name" value="APC_superfamily"/>
</dbReference>